<sequence length="68" mass="7757">MDTITNKNINNRMLLLESHELCLHYTFSFPSKAVGKLFNIKYVGMHGVGDLRNKDNSQACIARAIFKK</sequence>
<accession>A0ACB0JME7</accession>
<proteinExistence type="predicted"/>
<keyword evidence="2" id="KW-1185">Reference proteome</keyword>
<evidence type="ECO:0000313" key="1">
    <source>
        <dbReference type="EMBL" id="CAJ2646145.1"/>
    </source>
</evidence>
<evidence type="ECO:0000313" key="2">
    <source>
        <dbReference type="Proteomes" id="UP001177021"/>
    </source>
</evidence>
<reference evidence="1" key="1">
    <citation type="submission" date="2023-10" db="EMBL/GenBank/DDBJ databases">
        <authorList>
            <person name="Rodriguez Cubillos JULIANA M."/>
            <person name="De Vega J."/>
        </authorList>
    </citation>
    <scope>NUCLEOTIDE SEQUENCE</scope>
</reference>
<gene>
    <name evidence="1" type="ORF">MILVUS5_LOCUS14915</name>
</gene>
<name>A0ACB0JME7_TRIPR</name>
<dbReference type="Proteomes" id="UP001177021">
    <property type="component" value="Unassembled WGS sequence"/>
</dbReference>
<comment type="caution">
    <text evidence="1">The sequence shown here is derived from an EMBL/GenBank/DDBJ whole genome shotgun (WGS) entry which is preliminary data.</text>
</comment>
<organism evidence="1 2">
    <name type="scientific">Trifolium pratense</name>
    <name type="common">Red clover</name>
    <dbReference type="NCBI Taxonomy" id="57577"/>
    <lineage>
        <taxon>Eukaryota</taxon>
        <taxon>Viridiplantae</taxon>
        <taxon>Streptophyta</taxon>
        <taxon>Embryophyta</taxon>
        <taxon>Tracheophyta</taxon>
        <taxon>Spermatophyta</taxon>
        <taxon>Magnoliopsida</taxon>
        <taxon>eudicotyledons</taxon>
        <taxon>Gunneridae</taxon>
        <taxon>Pentapetalae</taxon>
        <taxon>rosids</taxon>
        <taxon>fabids</taxon>
        <taxon>Fabales</taxon>
        <taxon>Fabaceae</taxon>
        <taxon>Papilionoideae</taxon>
        <taxon>50 kb inversion clade</taxon>
        <taxon>NPAAA clade</taxon>
        <taxon>Hologalegina</taxon>
        <taxon>IRL clade</taxon>
        <taxon>Trifolieae</taxon>
        <taxon>Trifolium</taxon>
    </lineage>
</organism>
<dbReference type="EMBL" id="CASHSV030000109">
    <property type="protein sequence ID" value="CAJ2646145.1"/>
    <property type="molecule type" value="Genomic_DNA"/>
</dbReference>
<protein>
    <submittedName>
        <fullName evidence="1">Uncharacterized protein</fullName>
    </submittedName>
</protein>